<feature type="region of interest" description="Disordered" evidence="1">
    <location>
        <begin position="111"/>
        <end position="150"/>
    </location>
</feature>
<evidence type="ECO:0000313" key="4">
    <source>
        <dbReference type="Proteomes" id="UP000011519"/>
    </source>
</evidence>
<feature type="region of interest" description="Disordered" evidence="1">
    <location>
        <begin position="277"/>
        <end position="339"/>
    </location>
</feature>
<protein>
    <recommendedName>
        <fullName evidence="2">Alpha-L-glutamate ligase-related protein ATP-grasp domain-containing protein</fullName>
    </recommendedName>
</protein>
<feature type="compositionally biased region" description="Low complexity" evidence="1">
    <location>
        <begin position="295"/>
        <end position="310"/>
    </location>
</feature>
<organism evidence="3 4">
    <name type="scientific">Natrialba hulunbeirensis JCM 10989</name>
    <dbReference type="NCBI Taxonomy" id="1227493"/>
    <lineage>
        <taxon>Archaea</taxon>
        <taxon>Methanobacteriati</taxon>
        <taxon>Methanobacteriota</taxon>
        <taxon>Stenosarchaea group</taxon>
        <taxon>Halobacteria</taxon>
        <taxon>Halobacteriales</taxon>
        <taxon>Natrialbaceae</taxon>
        <taxon>Natrialba</taxon>
    </lineage>
</organism>
<accession>L9ZQB5</accession>
<dbReference type="OrthoDB" id="242577at2157"/>
<gene>
    <name evidence="3" type="ORF">C483_17708</name>
</gene>
<name>L9ZQB5_9EURY</name>
<evidence type="ECO:0000259" key="2">
    <source>
        <dbReference type="Pfam" id="PF14397"/>
    </source>
</evidence>
<sequence>MNVRRLYHTARGIQGLAGTEYDSDVSPSLRRRLWLWRRGFLSRSDAIYDIDNHRVQDYITDYQRYVRTKRINGTWSVALSNKLLFHRVMQPFDDERMTVYGMVNNGSFHATDTDGARLSTDGGVQSPSSVDSPHTNNAHTDTPHADTPHTNNAAQRVVEQLECDGKLVLKWVRGGGGNNVYLCSQTEDGYRVNGEHYADAEFRSLVSNLSEYLVCEHVEQGPFPADLYPKTPNTLRLITMYDEESHEPFIAAGIHRIGTTDSEPLDNFTQGGLSAEIDLDTGELGPGARPPNAESGADVDSSSGSVSGSVSGSGSGSGQGAVSWHTTHPDTGAQIEGKHIPNWEGIRSRVLEMASSASFLPYIGWDVIVTDDDGSFSVIEANSYPGLKSIQVHGPLLTDNRVRRFYERHGVC</sequence>
<dbReference type="Pfam" id="PF14397">
    <property type="entry name" value="ATPgrasp_ST"/>
    <property type="match status" value="2"/>
</dbReference>
<dbReference type="STRING" id="1227493.C483_17708"/>
<dbReference type="Proteomes" id="UP000011519">
    <property type="component" value="Unassembled WGS sequence"/>
</dbReference>
<dbReference type="InterPro" id="IPR039523">
    <property type="entry name" value="RimK-rel_E_lig_ATP-grasp"/>
</dbReference>
<dbReference type="EMBL" id="AOIM01000041">
    <property type="protein sequence ID" value="ELY87757.1"/>
    <property type="molecule type" value="Genomic_DNA"/>
</dbReference>
<dbReference type="RefSeq" id="WP_006654673.1">
    <property type="nucleotide sequence ID" value="NZ_AOIM01000041.1"/>
</dbReference>
<feature type="compositionally biased region" description="Polar residues" evidence="1">
    <location>
        <begin position="122"/>
        <end position="137"/>
    </location>
</feature>
<reference evidence="3 4" key="1">
    <citation type="journal article" date="2014" name="PLoS Genet.">
        <title>Phylogenetically driven sequencing of extremely halophilic archaea reveals strategies for static and dynamic osmo-response.</title>
        <authorList>
            <person name="Becker E.A."/>
            <person name="Seitzer P.M."/>
            <person name="Tritt A."/>
            <person name="Larsen D."/>
            <person name="Krusor M."/>
            <person name="Yao A.I."/>
            <person name="Wu D."/>
            <person name="Madern D."/>
            <person name="Eisen J.A."/>
            <person name="Darling A.E."/>
            <person name="Facciotti M.T."/>
        </authorList>
    </citation>
    <scope>NUCLEOTIDE SEQUENCE [LARGE SCALE GENOMIC DNA]</scope>
    <source>
        <strain evidence="3 4">JCM 10989</strain>
    </source>
</reference>
<feature type="domain" description="Alpha-L-glutamate ligase-related protein ATP-grasp" evidence="2">
    <location>
        <begin position="323"/>
        <end position="393"/>
    </location>
</feature>
<evidence type="ECO:0000256" key="1">
    <source>
        <dbReference type="SAM" id="MobiDB-lite"/>
    </source>
</evidence>
<dbReference type="PATRIC" id="fig|1227493.4.peg.3559"/>
<feature type="domain" description="Alpha-L-glutamate ligase-related protein ATP-grasp" evidence="2">
    <location>
        <begin position="149"/>
        <end position="283"/>
    </location>
</feature>
<dbReference type="AlphaFoldDB" id="L9ZQB5"/>
<keyword evidence="4" id="KW-1185">Reference proteome</keyword>
<dbReference type="SUPFAM" id="SSF56059">
    <property type="entry name" value="Glutathione synthetase ATP-binding domain-like"/>
    <property type="match status" value="1"/>
</dbReference>
<proteinExistence type="predicted"/>
<evidence type="ECO:0000313" key="3">
    <source>
        <dbReference type="EMBL" id="ELY87757.1"/>
    </source>
</evidence>
<comment type="caution">
    <text evidence="3">The sequence shown here is derived from an EMBL/GenBank/DDBJ whole genome shotgun (WGS) entry which is preliminary data.</text>
</comment>